<dbReference type="AlphaFoldDB" id="A0A1X0JD94"/>
<evidence type="ECO:0000313" key="2">
    <source>
        <dbReference type="EMBL" id="ORB60660.1"/>
    </source>
</evidence>
<evidence type="ECO:0000313" key="3">
    <source>
        <dbReference type="Proteomes" id="UP000192411"/>
    </source>
</evidence>
<feature type="region of interest" description="Disordered" evidence="1">
    <location>
        <begin position="67"/>
        <end position="114"/>
    </location>
</feature>
<proteinExistence type="predicted"/>
<reference evidence="2 3" key="1">
    <citation type="submission" date="2017-02" db="EMBL/GenBank/DDBJ databases">
        <title>The new phylogeny of genus Mycobacterium.</title>
        <authorList>
            <person name="Tortoli E."/>
            <person name="Trovato A."/>
            <person name="Cirillo D.M."/>
        </authorList>
    </citation>
    <scope>NUCLEOTIDE SEQUENCE [LARGE SCALE GENOMIC DNA]</scope>
    <source>
        <strain evidence="2 3">DSM 44338</strain>
    </source>
</reference>
<comment type="caution">
    <text evidence="2">The sequence shown here is derived from an EMBL/GenBank/DDBJ whole genome shotgun (WGS) entry which is preliminary data.</text>
</comment>
<gene>
    <name evidence="2" type="ORF">BST47_29530</name>
</gene>
<accession>A0A1X0JD94</accession>
<sequence length="114" mass="12782">MDDEMTFKVAVPRDAKGRVLLSDSEWSARLDSAIEHATENEGGAGAWGFVRVQGHDEDGNALIKLRRFRPGERPLPAGPVEERPAVTAARAEAARRDEQRRQTREQNQRGGYER</sequence>
<dbReference type="STRING" id="75922.BST47_29530"/>
<feature type="compositionally biased region" description="Basic and acidic residues" evidence="1">
    <location>
        <begin position="92"/>
        <end position="114"/>
    </location>
</feature>
<organism evidence="2 3">
    <name type="scientific">Mycolicibacterium tusciae</name>
    <dbReference type="NCBI Taxonomy" id="75922"/>
    <lineage>
        <taxon>Bacteria</taxon>
        <taxon>Bacillati</taxon>
        <taxon>Actinomycetota</taxon>
        <taxon>Actinomycetes</taxon>
        <taxon>Mycobacteriales</taxon>
        <taxon>Mycobacteriaceae</taxon>
        <taxon>Mycolicibacterium</taxon>
    </lineage>
</organism>
<dbReference type="EMBL" id="MVIM01000034">
    <property type="protein sequence ID" value="ORB60660.1"/>
    <property type="molecule type" value="Genomic_DNA"/>
</dbReference>
<evidence type="ECO:0000256" key="1">
    <source>
        <dbReference type="SAM" id="MobiDB-lite"/>
    </source>
</evidence>
<name>A0A1X0JD94_9MYCO</name>
<dbReference type="Proteomes" id="UP000192411">
    <property type="component" value="Unassembled WGS sequence"/>
</dbReference>
<keyword evidence="3" id="KW-1185">Reference proteome</keyword>
<protein>
    <submittedName>
        <fullName evidence="2">Uncharacterized protein</fullName>
    </submittedName>
</protein>